<dbReference type="InterPro" id="IPR036179">
    <property type="entry name" value="Ig-like_dom_sf"/>
</dbReference>
<dbReference type="SMART" id="SM00409">
    <property type="entry name" value="IG"/>
    <property type="match status" value="25"/>
</dbReference>
<gene>
    <name evidence="11" type="ORF">PMEA_00030722</name>
</gene>
<keyword evidence="12" id="KW-1185">Reference proteome</keyword>
<feature type="domain" description="Ig-like" evidence="10">
    <location>
        <begin position="2535"/>
        <end position="2616"/>
    </location>
</feature>
<feature type="domain" description="Ig-like" evidence="10">
    <location>
        <begin position="971"/>
        <end position="1055"/>
    </location>
</feature>
<feature type="domain" description="Ig-like" evidence="10">
    <location>
        <begin position="2090"/>
        <end position="2171"/>
    </location>
</feature>
<feature type="domain" description="Ig-like" evidence="10">
    <location>
        <begin position="885"/>
        <end position="966"/>
    </location>
</feature>
<feature type="compositionally biased region" description="Polar residues" evidence="7">
    <location>
        <begin position="657"/>
        <end position="669"/>
    </location>
</feature>
<feature type="domain" description="Ig-like" evidence="10">
    <location>
        <begin position="1746"/>
        <end position="1784"/>
    </location>
</feature>
<dbReference type="EMBL" id="CALNXJ010000069">
    <property type="protein sequence ID" value="CAH3158844.1"/>
    <property type="molecule type" value="Genomic_DNA"/>
</dbReference>
<feature type="transmembrane region" description="Helical" evidence="8">
    <location>
        <begin position="385"/>
        <end position="407"/>
    </location>
</feature>
<dbReference type="GO" id="GO:0098609">
    <property type="term" value="P:cell-cell adhesion"/>
    <property type="evidence" value="ECO:0007669"/>
    <property type="project" value="TreeGrafter"/>
</dbReference>
<feature type="domain" description="Ig-like" evidence="10">
    <location>
        <begin position="2437"/>
        <end position="2517"/>
    </location>
</feature>
<dbReference type="CDD" id="cd00054">
    <property type="entry name" value="EGF_CA"/>
    <property type="match status" value="1"/>
</dbReference>
<feature type="domain" description="Ig-like" evidence="10">
    <location>
        <begin position="1657"/>
        <end position="1741"/>
    </location>
</feature>
<dbReference type="InterPro" id="IPR007110">
    <property type="entry name" value="Ig-like_dom"/>
</dbReference>
<feature type="domain" description="Ig-like" evidence="10">
    <location>
        <begin position="1488"/>
        <end position="1566"/>
    </location>
</feature>
<feature type="domain" description="Ig-like" evidence="10">
    <location>
        <begin position="2348"/>
        <end position="2432"/>
    </location>
</feature>
<feature type="disulfide bond" evidence="6">
    <location>
        <begin position="2707"/>
        <end position="2717"/>
    </location>
</feature>
<dbReference type="PANTHER" id="PTHR11640:SF164">
    <property type="entry name" value="MAM DOMAIN-CONTAINING GLYCOSYLPHOSPHATIDYLINOSITOL ANCHOR PROTEIN 1"/>
    <property type="match status" value="1"/>
</dbReference>
<feature type="compositionally biased region" description="Basic and acidic residues" evidence="7">
    <location>
        <begin position="493"/>
        <end position="511"/>
    </location>
</feature>
<evidence type="ECO:0000256" key="1">
    <source>
        <dbReference type="ARBA" id="ARBA00004479"/>
    </source>
</evidence>
<dbReference type="InterPro" id="IPR001881">
    <property type="entry name" value="EGF-like_Ca-bd_dom"/>
</dbReference>
<keyword evidence="8" id="KW-1133">Transmembrane helix</keyword>
<keyword evidence="2 8" id="KW-0472">Membrane</keyword>
<feature type="domain" description="Ig-like" evidence="10">
    <location>
        <begin position="800"/>
        <end position="880"/>
    </location>
</feature>
<feature type="domain" description="Ig-like" evidence="10">
    <location>
        <begin position="2176"/>
        <end position="2257"/>
    </location>
</feature>
<feature type="region of interest" description="Disordered" evidence="7">
    <location>
        <begin position="436"/>
        <end position="461"/>
    </location>
</feature>
<feature type="domain" description="Ig-like" evidence="10">
    <location>
        <begin position="1399"/>
        <end position="1483"/>
    </location>
</feature>
<dbReference type="InterPro" id="IPR003599">
    <property type="entry name" value="Ig_sub"/>
</dbReference>
<name>A0AAU9XVA5_9CNID</name>
<keyword evidence="8" id="KW-0812">Transmembrane</keyword>
<feature type="disulfide bond" evidence="6">
    <location>
        <begin position="2730"/>
        <end position="2739"/>
    </location>
</feature>
<dbReference type="GO" id="GO:0005886">
    <property type="term" value="C:plasma membrane"/>
    <property type="evidence" value="ECO:0007669"/>
    <property type="project" value="TreeGrafter"/>
</dbReference>
<feature type="domain" description="Ig-like" evidence="10">
    <location>
        <begin position="1145"/>
        <end position="1217"/>
    </location>
</feature>
<dbReference type="SMART" id="SM00408">
    <property type="entry name" value="IGc2"/>
    <property type="match status" value="24"/>
</dbReference>
<dbReference type="InterPro" id="IPR000742">
    <property type="entry name" value="EGF"/>
</dbReference>
<feature type="domain" description="Ig-like" evidence="10">
    <location>
        <begin position="2006"/>
        <end position="2086"/>
    </location>
</feature>
<feature type="domain" description="Ig-like" evidence="10">
    <location>
        <begin position="1570"/>
        <end position="1652"/>
    </location>
</feature>
<dbReference type="PROSITE" id="PS00022">
    <property type="entry name" value="EGF_1"/>
    <property type="match status" value="1"/>
</dbReference>
<evidence type="ECO:0000256" key="8">
    <source>
        <dbReference type="SAM" id="Phobius"/>
    </source>
</evidence>
<dbReference type="PANTHER" id="PTHR11640">
    <property type="entry name" value="NEPHRIN"/>
    <property type="match status" value="1"/>
</dbReference>
<organism evidence="11 12">
    <name type="scientific">Pocillopora meandrina</name>
    <dbReference type="NCBI Taxonomy" id="46732"/>
    <lineage>
        <taxon>Eukaryota</taxon>
        <taxon>Metazoa</taxon>
        <taxon>Cnidaria</taxon>
        <taxon>Anthozoa</taxon>
        <taxon>Hexacorallia</taxon>
        <taxon>Scleractinia</taxon>
        <taxon>Astrocoeniina</taxon>
        <taxon>Pocilloporidae</taxon>
        <taxon>Pocillopora</taxon>
    </lineage>
</organism>
<feature type="domain" description="Ig-like" evidence="10">
    <location>
        <begin position="1227"/>
        <end position="1308"/>
    </location>
</feature>
<feature type="domain" description="EGF-like" evidence="9">
    <location>
        <begin position="2703"/>
        <end position="2740"/>
    </location>
</feature>
<dbReference type="Proteomes" id="UP001159428">
    <property type="component" value="Unassembled WGS sequence"/>
</dbReference>
<accession>A0AAU9XVA5</accession>
<dbReference type="SMART" id="SM00181">
    <property type="entry name" value="EGF"/>
    <property type="match status" value="1"/>
</dbReference>
<feature type="domain" description="Ig-like" evidence="10">
    <location>
        <begin position="1831"/>
        <end position="1912"/>
    </location>
</feature>
<comment type="caution">
    <text evidence="6">Lacks conserved residue(s) required for the propagation of feature annotation.</text>
</comment>
<feature type="domain" description="Ig-like" evidence="10">
    <location>
        <begin position="1060"/>
        <end position="1140"/>
    </location>
</feature>
<dbReference type="GO" id="GO:0050839">
    <property type="term" value="F:cell adhesion molecule binding"/>
    <property type="evidence" value="ECO:0007669"/>
    <property type="project" value="TreeGrafter"/>
</dbReference>
<dbReference type="Pfam" id="PF13895">
    <property type="entry name" value="Ig_2"/>
    <property type="match status" value="5"/>
</dbReference>
<evidence type="ECO:0000313" key="12">
    <source>
        <dbReference type="Proteomes" id="UP001159428"/>
    </source>
</evidence>
<evidence type="ECO:0000256" key="2">
    <source>
        <dbReference type="ARBA" id="ARBA00023136"/>
    </source>
</evidence>
<evidence type="ECO:0000256" key="6">
    <source>
        <dbReference type="PROSITE-ProRule" id="PRU00076"/>
    </source>
</evidence>
<evidence type="ECO:0000256" key="7">
    <source>
        <dbReference type="SAM" id="MobiDB-lite"/>
    </source>
</evidence>
<comment type="subcellular location">
    <subcellularLocation>
        <location evidence="1">Membrane</location>
        <topology evidence="1">Single-pass type I membrane protein</topology>
    </subcellularLocation>
</comment>
<comment type="caution">
    <text evidence="11">The sequence shown here is derived from an EMBL/GenBank/DDBJ whole genome shotgun (WGS) entry which is preliminary data.</text>
</comment>
<dbReference type="InterPro" id="IPR003598">
    <property type="entry name" value="Ig_sub2"/>
</dbReference>
<reference evidence="11 12" key="1">
    <citation type="submission" date="2022-05" db="EMBL/GenBank/DDBJ databases">
        <authorList>
            <consortium name="Genoscope - CEA"/>
            <person name="William W."/>
        </authorList>
    </citation>
    <scope>NUCLEOTIDE SEQUENCE [LARGE SCALE GENOMIC DNA]</scope>
</reference>
<evidence type="ECO:0000256" key="4">
    <source>
        <dbReference type="ARBA" id="ARBA00023180"/>
    </source>
</evidence>
<feature type="domain" description="Ig-like" evidence="10">
    <location>
        <begin position="1312"/>
        <end position="1394"/>
    </location>
</feature>
<dbReference type="SMART" id="SM00179">
    <property type="entry name" value="EGF_CA"/>
    <property type="match status" value="1"/>
</dbReference>
<dbReference type="InterPro" id="IPR013783">
    <property type="entry name" value="Ig-like_fold"/>
</dbReference>
<feature type="region of interest" description="Disordered" evidence="7">
    <location>
        <begin position="541"/>
        <end position="591"/>
    </location>
</feature>
<dbReference type="Pfam" id="PF13927">
    <property type="entry name" value="Ig_3"/>
    <property type="match status" value="14"/>
</dbReference>
<keyword evidence="6" id="KW-0245">EGF-like domain</keyword>
<keyword evidence="4" id="KW-0325">Glycoprotein</keyword>
<dbReference type="InterPro" id="IPR051275">
    <property type="entry name" value="Cell_adhesion_signaling"/>
</dbReference>
<feature type="region of interest" description="Disordered" evidence="7">
    <location>
        <begin position="642"/>
        <end position="682"/>
    </location>
</feature>
<feature type="compositionally biased region" description="Polar residues" evidence="7">
    <location>
        <begin position="436"/>
        <end position="450"/>
    </location>
</feature>
<feature type="domain" description="Ig-like" evidence="10">
    <location>
        <begin position="2262"/>
        <end position="2343"/>
    </location>
</feature>
<dbReference type="SUPFAM" id="SSF57196">
    <property type="entry name" value="EGF/Laminin"/>
    <property type="match status" value="1"/>
</dbReference>
<dbReference type="PROSITE" id="PS01186">
    <property type="entry name" value="EGF_2"/>
    <property type="match status" value="1"/>
</dbReference>
<keyword evidence="3 6" id="KW-1015">Disulfide bond</keyword>
<keyword evidence="5" id="KW-0393">Immunoglobulin domain</keyword>
<feature type="domain" description="Ig-like" evidence="10">
    <location>
        <begin position="85"/>
        <end position="169"/>
    </location>
</feature>
<dbReference type="SUPFAM" id="SSF48726">
    <property type="entry name" value="Immunoglobulin"/>
    <property type="match status" value="25"/>
</dbReference>
<feature type="compositionally biased region" description="Basic residues" evidence="7">
    <location>
        <begin position="545"/>
        <end position="554"/>
    </location>
</feature>
<sequence>MTNLTIENNPKNTTVLLNSTLTLLCVTNANPPALYHLYFNESYIGNSSSGKFNFTVEGDGVYTCVPINTVGTGNNDTLIITTVVPSSVEISNKTAIAVEGRRLNFTCTASGKPKPKIAWTKVGSAIVITDTPSVSVIVDRPRTADNMIQYQCTACNGVETPATATVNVTVYYKPSATTSSKTIDVEVGGDISIRCLEVMGNPPAAISWYRGNATSGDSITNNVDLRVKNANESDSGWYTCFAKNVAGNATFKVLVRVAPCPKTPSENEFLGRVVIEASCSERLQVATEFANMSCELLSVYDCEDGRSCYSSCGSVVVYFILKFRQAIRGGLVVDFLNEQAQLNKFGRLKVKSIIQISSPTTSSASPTREPCLESFFEDDTCELKWLHIVLVIGFVIGLVVGICLFAWCKCGPREGVLCCICRLRNCDKCPNRSVSPTQPFSSNHSFQSEGNPHADENSGYHKLGPLPAVDVVVVGQEQGTVGGKEIPTYSTVEKSKENDKKKDRKAAEQKPTEGPMTVGEIENQKTKVDVMGEEAIPTYAAVDKSKKKNKKKEHKPTEDQYAVVDKSKKKKKKNEPDATYAEVDMSKKSIKKQKPGEVLYADLGEFHQMQRMPEVSTSPKTLPPVKRPEAYAETQYADITQFLRGSPGDTGAEPPKDSTTLAVSNSATGSKEESSAGNAGDAAGDVTITVEVDNPFKVLENTPIVYLRWNFSISGSDPLKEVDFFISKEGADEYIGYLTDTKIKISSSFSARDRFTIERPATLIIRNVSASDAAKYMFAVELDSAERTQSIIDLHVLDQPSVTSQQCPSPITEGDNVTLHCSAIGNPVPNIAWIRARSRTILTYNKTLVFRSITRSESGRYECLAWNGIGNNSTNSCSIDVHYLPKALALLTTPINTTVLGDTAMKLNCSTDANPDAHTHHFYFNGNLTGNSSSGVFNISVKEDGEYTCVPVNKVGTGSNASVSITAVVAPSVDLSSSIIVIKEGSNISLSCNVSGKPEPSISWTRIGSSDVLSVSSSLTVVNVSRPGTADNMIQYQCTASNGVETPATATVNVTVEFPPDIDHAPSAYQVVEGSGLILFCNATGNPKPNITWTKQGNNSELSTSERLTITNVLREDDQSVYKCVAANSLGLTQVTPKVTVLYPPQPFIQHCPSPVTEGDNVTLYCNGTGNPSPQIAWIKSGKVLVTDSVYVIREIDRGQAGIYQCVVWNGIMRNVTSNCSIDVHYPSLIESAPVSQVVFEGNNLTLHCNASGNPTPNITWTKEDSPSVLYQGITYSIVDIDRNAAGNYTCTAWNGVGGQKKAIAAITVHYPSTSTMITTVPTNTTVLHDSAVLLTCNADANPTVHTYHLYFNGNLIGNSSSGVFNISVKEDGEYTCVPVNSLGAGSNTSLSITSVVAPSVDVSISVMVTREGSNISLSCNVSGKPEPSISWTRIGSLDVLSVSPSLTIVNVSRPGTADNMIQYQCTASNGVETPATATVNVTIEYPPQPFIQHCPSPVTEGDNVTLYCNGTGNPSPQTAWIKSGKVLVTDSVHVIRGINRSQAGIYQCMAWNGIMRNETSNCTIDVYYPQTSTMITTVPTNTTVLRDSAMSLSCNADANPSVHTYHLYFNGNLIGNSSSGVFNISVKEDGEYTCVPVNSLGVGSNTSVSITSVVAPSVDVSISVMVTKEGNNISLKCNVSGKPEPSISWTRIGSLDVLSVSPSLTIVNVSRPGTADNMIQYQCTASNGVETPATATVNVTVEYPPQSFIQHCPSPVTEGDNVRLYCNATGNPLPQTAWIKSGKVLVTDSVYVIRAILTEVRLEYTSVWLGMESEGIILLIVPLMFNVNHPTSTLITILPTNTTVLRDRTVSLNCSTDANPDAHTYHWYFNGNLTGNSNSGVFNITVKEDGEYTCVPENKVGTGSNASVGITAVVAPVTEVVPQTGTVIEGGNITLICNASGVPSPSVVWTEVGSPVILSQKISLTVANVTRPGTRDNLIQYQCTARNGVGTSSTTTVSIAVHYLPEIARYPSTSPIIEGGNTTLVCQASGNPQPNITWTKRGSNKTLSYSDELSLYNLTRFDDKTEYKCKAMNYLGFVEASASVTIHYPSLIESASGSQVVLEGNNLTLHCNARGNPAPNITWTKDYSSSVLNQGITYSIVNIGRNASGNYTCTTWNGIGGQKKAIAAITVHYAAEIVSAPRNRTVLEYDNVTFFCNASSNPPSQIIWTQEGSSTVLHTRETFVIENVSRKLNGQRYKCRTWNNVTKDVEAYAQLTVHYPPTSTMITALPANTTVLHNTFMMLNCSTDANPDAHTYHFYLNGNLIGNSSSGMFNIPVKEDGEYTCVPVNKVGTGSNASVGITAVVAPVADVVPQTGVVVEGGNITLICNSSGVPSPSVVWTQVGTTNVLSQNNLLRVVNVTRPETPDNMIQYQCTASNGVGTHGTAAVNITVQYPPEIVRYPSTSPIIEGGNITLVCQAIGNPQPNITWTKRGSDKILSHSEALVLANLTRLDNETEYECKAMNYLGFVEASTSVTIHCKYNICTHDIFPYLDPSLIDSAPISQVVLEGNNLTLRCSASGNPTPNITWTKDKSSSVLHQGDTYSIVDIDRNAAGNYTCTAWNGVGEPKKAIAAVSVHYPAEIVTRPKDQVLWLGENTTLVCDAVGNPVPNMSYSVLGENASVVYSKTLVIKSSSVTYVRMYTCTAFNGVQPPASVNATVTVLVRPCSRSPCANGNCTDIKTPPSYRCICPSGYQGRHCIQQITKETDRVRGRVKLERCPYKYHPDYNNHSSEMYKELSNYFIKNQ</sequence>
<dbReference type="PROSITE" id="PS50835">
    <property type="entry name" value="IG_LIKE"/>
    <property type="match status" value="24"/>
</dbReference>
<feature type="region of interest" description="Disordered" evidence="7">
    <location>
        <begin position="483"/>
        <end position="529"/>
    </location>
</feature>
<protein>
    <submittedName>
        <fullName evidence="11">Uncharacterized protein</fullName>
    </submittedName>
</protein>
<feature type="domain" description="Ig-like" evidence="10">
    <location>
        <begin position="2620"/>
        <end position="2701"/>
    </location>
</feature>
<dbReference type="Gene3D" id="2.10.25.10">
    <property type="entry name" value="Laminin"/>
    <property type="match status" value="1"/>
</dbReference>
<proteinExistence type="predicted"/>
<evidence type="ECO:0000259" key="9">
    <source>
        <dbReference type="PROSITE" id="PS50026"/>
    </source>
</evidence>
<evidence type="ECO:0000256" key="5">
    <source>
        <dbReference type="ARBA" id="ARBA00023319"/>
    </source>
</evidence>
<dbReference type="GO" id="GO:0005911">
    <property type="term" value="C:cell-cell junction"/>
    <property type="evidence" value="ECO:0007669"/>
    <property type="project" value="TreeGrafter"/>
</dbReference>
<evidence type="ECO:0000259" key="10">
    <source>
        <dbReference type="PROSITE" id="PS50835"/>
    </source>
</evidence>
<dbReference type="Gene3D" id="2.60.40.10">
    <property type="entry name" value="Immunoglobulins"/>
    <property type="match status" value="26"/>
</dbReference>
<evidence type="ECO:0000313" key="11">
    <source>
        <dbReference type="EMBL" id="CAH3158844.1"/>
    </source>
</evidence>
<dbReference type="GO" id="GO:0005509">
    <property type="term" value="F:calcium ion binding"/>
    <property type="evidence" value="ECO:0007669"/>
    <property type="project" value="InterPro"/>
</dbReference>
<evidence type="ECO:0000256" key="3">
    <source>
        <dbReference type="ARBA" id="ARBA00023157"/>
    </source>
</evidence>
<dbReference type="PROSITE" id="PS50026">
    <property type="entry name" value="EGF_3"/>
    <property type="match status" value="1"/>
</dbReference>
<feature type="domain" description="Ig-like" evidence="10">
    <location>
        <begin position="174"/>
        <end position="258"/>
    </location>
</feature>
<feature type="domain" description="Ig-like" evidence="10">
    <location>
        <begin position="1917"/>
        <end position="1999"/>
    </location>
</feature>